<protein>
    <submittedName>
        <fullName evidence="4">Cupin domain-containing protein</fullName>
    </submittedName>
</protein>
<feature type="region of interest" description="Disordered" evidence="2">
    <location>
        <begin position="1"/>
        <end position="31"/>
    </location>
</feature>
<evidence type="ECO:0000313" key="4">
    <source>
        <dbReference type="EMBL" id="QLH79404.1"/>
    </source>
</evidence>
<evidence type="ECO:0000256" key="2">
    <source>
        <dbReference type="SAM" id="MobiDB-lite"/>
    </source>
</evidence>
<dbReference type="RefSeq" id="WP_179909271.1">
    <property type="nucleotide sequence ID" value="NZ_CP058910.1"/>
</dbReference>
<sequence length="206" mass="21551">MERVAFDDAGETTDGPTTDIDRRGLSGPLETDGVAINRYRVPPGEGLPSGLHAHADQEEVFVVLDGTATFETLPGREPDTEGGDPRTGREVTVEAGEAVRFAPGEYQSGYNRGSDDLVALAVGAPRETADVRVPVRCPDCGEADFALDAGGDTLAFRCPDCDAERVPAPCPDCGSGAMTLTLDDDGAVVAACEGCTSTFGEPPYRR</sequence>
<dbReference type="InterPro" id="IPR014710">
    <property type="entry name" value="RmlC-like_jellyroll"/>
</dbReference>
<dbReference type="SUPFAM" id="SSF51182">
    <property type="entry name" value="RmlC-like cupins"/>
    <property type="match status" value="1"/>
</dbReference>
<proteinExistence type="predicted"/>
<accession>A0A7D5P660</accession>
<dbReference type="Pfam" id="PF07883">
    <property type="entry name" value="Cupin_2"/>
    <property type="match status" value="1"/>
</dbReference>
<dbReference type="AlphaFoldDB" id="A0A7D5P660"/>
<organism evidence="4 5">
    <name type="scientific">Halosimplex rubrum</name>
    <dbReference type="NCBI Taxonomy" id="869889"/>
    <lineage>
        <taxon>Archaea</taxon>
        <taxon>Methanobacteriati</taxon>
        <taxon>Methanobacteriota</taxon>
        <taxon>Stenosarchaea group</taxon>
        <taxon>Halobacteria</taxon>
        <taxon>Halobacteriales</taxon>
        <taxon>Haloarculaceae</taxon>
        <taxon>Halosimplex</taxon>
    </lineage>
</organism>
<name>A0A7D5P660_9EURY</name>
<reference evidence="4 5" key="1">
    <citation type="submission" date="2020-07" db="EMBL/GenBank/DDBJ databases">
        <title>Halosimplex pelagicum sp. nov. and Halosimplex rubrum sp. nov., isolated from salted brown alga Laminaria, and emended description of the genus Halosimplex.</title>
        <authorList>
            <person name="Cui H."/>
        </authorList>
    </citation>
    <scope>NUCLEOTIDE SEQUENCE [LARGE SCALE GENOMIC DNA]</scope>
    <source>
        <strain evidence="4 5">R27</strain>
    </source>
</reference>
<dbReference type="EMBL" id="CP058910">
    <property type="protein sequence ID" value="QLH79404.1"/>
    <property type="molecule type" value="Genomic_DNA"/>
</dbReference>
<evidence type="ECO:0000313" key="5">
    <source>
        <dbReference type="Proteomes" id="UP000509667"/>
    </source>
</evidence>
<dbReference type="InterPro" id="IPR011051">
    <property type="entry name" value="RmlC_Cupin_sf"/>
</dbReference>
<dbReference type="KEGG" id="hrr:HZS55_19805"/>
<evidence type="ECO:0000259" key="3">
    <source>
        <dbReference type="Pfam" id="PF07883"/>
    </source>
</evidence>
<dbReference type="InterPro" id="IPR051610">
    <property type="entry name" value="GPI/OXD"/>
</dbReference>
<dbReference type="PANTHER" id="PTHR35848">
    <property type="entry name" value="OXALATE-BINDING PROTEIN"/>
    <property type="match status" value="1"/>
</dbReference>
<gene>
    <name evidence="4" type="ORF">HZS55_19805</name>
</gene>
<keyword evidence="5" id="KW-1185">Reference proteome</keyword>
<dbReference type="OrthoDB" id="190812at2157"/>
<feature type="domain" description="Cupin type-2" evidence="3">
    <location>
        <begin position="39"/>
        <end position="122"/>
    </location>
</feature>
<dbReference type="InterPro" id="IPR013096">
    <property type="entry name" value="Cupin_2"/>
</dbReference>
<dbReference type="GeneID" id="56080158"/>
<keyword evidence="1" id="KW-0479">Metal-binding</keyword>
<dbReference type="Gene3D" id="2.60.120.10">
    <property type="entry name" value="Jelly Rolls"/>
    <property type="match status" value="1"/>
</dbReference>
<dbReference type="GO" id="GO:0046872">
    <property type="term" value="F:metal ion binding"/>
    <property type="evidence" value="ECO:0007669"/>
    <property type="project" value="UniProtKB-KW"/>
</dbReference>
<evidence type="ECO:0000256" key="1">
    <source>
        <dbReference type="ARBA" id="ARBA00022723"/>
    </source>
</evidence>
<dbReference type="Proteomes" id="UP000509667">
    <property type="component" value="Chromosome"/>
</dbReference>
<dbReference type="PANTHER" id="PTHR35848:SF9">
    <property type="entry name" value="SLL1358 PROTEIN"/>
    <property type="match status" value="1"/>
</dbReference>